<dbReference type="InterPro" id="IPR013762">
    <property type="entry name" value="Integrase-like_cat_sf"/>
</dbReference>
<evidence type="ECO:0000313" key="4">
    <source>
        <dbReference type="Proteomes" id="UP000591131"/>
    </source>
</evidence>
<organism evidence="3 4">
    <name type="scientific">Perkinsus chesapeaki</name>
    <name type="common">Clam parasite</name>
    <name type="synonym">Perkinsus andrewsi</name>
    <dbReference type="NCBI Taxonomy" id="330153"/>
    <lineage>
        <taxon>Eukaryota</taxon>
        <taxon>Sar</taxon>
        <taxon>Alveolata</taxon>
        <taxon>Perkinsozoa</taxon>
        <taxon>Perkinsea</taxon>
        <taxon>Perkinsida</taxon>
        <taxon>Perkinsidae</taxon>
        <taxon>Perkinsus</taxon>
    </lineage>
</organism>
<accession>A0A7J6KKW5</accession>
<dbReference type="OrthoDB" id="6741231at2759"/>
<reference evidence="3 4" key="1">
    <citation type="submission" date="2020-04" db="EMBL/GenBank/DDBJ databases">
        <title>Perkinsus chesapeaki whole genome sequence.</title>
        <authorList>
            <person name="Bogema D.R."/>
        </authorList>
    </citation>
    <scope>NUCLEOTIDE SEQUENCE [LARGE SCALE GENOMIC DNA]</scope>
    <source>
        <strain evidence="3">ATCC PRA-425</strain>
    </source>
</reference>
<dbReference type="GO" id="GO:0015074">
    <property type="term" value="P:DNA integration"/>
    <property type="evidence" value="ECO:0007669"/>
    <property type="project" value="InterPro"/>
</dbReference>
<sequence length="245" mass="27032">TCAVIRTAKILSKEEEEVIDRGLKGGCNRLAHKIREAKKAGILPLEAIRTLASMALDDETMASEMRDAIVIGCCLVLRFDNLAPIMKDDVSWVREEAGLLVTVNLGRTKTGEDEQREISCGLDLTCSEKFCVAHRLQQRCMRAGQGDRIFPSVGSMSTDGFGSALRRWMGKWFPLHRKDWGINSLSAHSLRRSGSSALVELGVEDSQVKAAGGWSPSSSVWTGYTTGALRRKTRVHSELLLGERR</sequence>
<dbReference type="InterPro" id="IPR002104">
    <property type="entry name" value="Integrase_catalytic"/>
</dbReference>
<dbReference type="GO" id="GO:0006310">
    <property type="term" value="P:DNA recombination"/>
    <property type="evidence" value="ECO:0007669"/>
    <property type="project" value="UniProtKB-KW"/>
</dbReference>
<protein>
    <recommendedName>
        <fullName evidence="2">Tyr recombinase domain-containing protein</fullName>
    </recommendedName>
</protein>
<dbReference type="EMBL" id="JAAPAO010002428">
    <property type="protein sequence ID" value="KAF4647707.1"/>
    <property type="molecule type" value="Genomic_DNA"/>
</dbReference>
<dbReference type="InterPro" id="IPR011010">
    <property type="entry name" value="DNA_brk_join_enz"/>
</dbReference>
<keyword evidence="1" id="KW-0233">DNA recombination</keyword>
<keyword evidence="4" id="KW-1185">Reference proteome</keyword>
<dbReference type="Gene3D" id="1.10.443.10">
    <property type="entry name" value="Intergrase catalytic core"/>
    <property type="match status" value="1"/>
</dbReference>
<comment type="caution">
    <text evidence="3">The sequence shown here is derived from an EMBL/GenBank/DDBJ whole genome shotgun (WGS) entry which is preliminary data.</text>
</comment>
<dbReference type="AlphaFoldDB" id="A0A7J6KKW5"/>
<evidence type="ECO:0000256" key="1">
    <source>
        <dbReference type="ARBA" id="ARBA00023172"/>
    </source>
</evidence>
<dbReference type="Pfam" id="PF00589">
    <property type="entry name" value="Phage_integrase"/>
    <property type="match status" value="1"/>
</dbReference>
<gene>
    <name evidence="3" type="ORF">FOL47_004267</name>
</gene>
<dbReference type="SUPFAM" id="SSF56349">
    <property type="entry name" value="DNA breaking-rejoining enzymes"/>
    <property type="match status" value="1"/>
</dbReference>
<feature type="domain" description="Tyr recombinase" evidence="2">
    <location>
        <begin position="62"/>
        <end position="225"/>
    </location>
</feature>
<feature type="non-terminal residue" evidence="3">
    <location>
        <position position="1"/>
    </location>
</feature>
<evidence type="ECO:0000313" key="3">
    <source>
        <dbReference type="EMBL" id="KAF4647707.1"/>
    </source>
</evidence>
<dbReference type="GO" id="GO:0003677">
    <property type="term" value="F:DNA binding"/>
    <property type="evidence" value="ECO:0007669"/>
    <property type="project" value="InterPro"/>
</dbReference>
<proteinExistence type="predicted"/>
<dbReference type="Proteomes" id="UP000591131">
    <property type="component" value="Unassembled WGS sequence"/>
</dbReference>
<evidence type="ECO:0000259" key="2">
    <source>
        <dbReference type="Pfam" id="PF00589"/>
    </source>
</evidence>
<name>A0A7J6KKW5_PERCH</name>